<dbReference type="Gene3D" id="2.60.40.2340">
    <property type="match status" value="1"/>
</dbReference>
<sequence>MIVVTGMLMVSVPEAVVLAGDDSRDTFVITEFKDLDSWKMEKTTWETGTAVSDMGFPASWTVKGYLETDDSKALTEEVLDKLEWTGALKEQETAEEDTKDPVLYTDQSGVGEYYFSMKLPEDVKIAEDVEVPGVLITIKAAEPKTEEPKTEEPKTEEPKMEEPKTETPQTEEPKTEEPKTEEPKTEEPKTEEPKTETPKTEEPKTEEPKTEEPKTEEPKTETPQTEEPKTEDPQTGEPKTEEPGTAVPQADDPAAEPPGTEPPGTDPGAQEPAEGKIAEFAIGDSKGEIDDSIDKITVRLPHGMTADGLIPEITLSGTNTVSPASGEKQDFTNPVEYTVYSETGEVLRIYTVKVITDRHIWKEATCETPKTCAKCEATEGSALGHSWKEATCEAPKTCTVCGKTEGPALGHSWKAATCETPKTCTVCGKTEGEALGHSWKVADCTHPKTCTVCGKTEGEALGHQWSDWILTRKPTTDAQGLEERICVPCQLKETRQVQRLNRIGEAKNNKVTGIKANGVYGVGEKITITAEGARMDNKEPIKGDVRYLPTGWKVTSYNAFKEIPAQVTFTVKAEGGYSLQVYFQKQSFDGKTWVNEKDTDTRTINFTISRNKAIPVKTGDDTMIAGWAAAGMLALAAMVVGIRQRKRSRS</sequence>
<evidence type="ECO:0000256" key="1">
    <source>
        <dbReference type="SAM" id="MobiDB-lite"/>
    </source>
</evidence>
<feature type="compositionally biased region" description="Pro residues" evidence="1">
    <location>
        <begin position="255"/>
        <end position="265"/>
    </location>
</feature>
<feature type="transmembrane region" description="Helical" evidence="2">
    <location>
        <begin position="624"/>
        <end position="642"/>
    </location>
</feature>
<evidence type="ECO:0000256" key="2">
    <source>
        <dbReference type="SAM" id="Phobius"/>
    </source>
</evidence>
<dbReference type="Proteomes" id="UP000886723">
    <property type="component" value="Unassembled WGS sequence"/>
</dbReference>
<reference evidence="3" key="1">
    <citation type="submission" date="2020-10" db="EMBL/GenBank/DDBJ databases">
        <authorList>
            <person name="Gilroy R."/>
        </authorList>
    </citation>
    <scope>NUCLEOTIDE SEQUENCE</scope>
    <source>
        <strain evidence="3">ChiBcec2-4451</strain>
    </source>
</reference>
<comment type="caution">
    <text evidence="3">The sequence shown here is derived from an EMBL/GenBank/DDBJ whole genome shotgun (WGS) entry which is preliminary data.</text>
</comment>
<keyword evidence="2" id="KW-1133">Transmembrane helix</keyword>
<gene>
    <name evidence="3" type="ORF">IAA63_09600</name>
</gene>
<feature type="compositionally biased region" description="Basic and acidic residues" evidence="1">
    <location>
        <begin position="141"/>
        <end position="242"/>
    </location>
</feature>
<keyword evidence="2" id="KW-0472">Membrane</keyword>
<accession>A0A9D1T6H6</accession>
<evidence type="ECO:0000313" key="3">
    <source>
        <dbReference type="EMBL" id="HIV13377.1"/>
    </source>
</evidence>
<reference evidence="3" key="2">
    <citation type="journal article" date="2021" name="PeerJ">
        <title>Extensive microbial diversity within the chicken gut microbiome revealed by metagenomics and culture.</title>
        <authorList>
            <person name="Gilroy R."/>
            <person name="Ravi A."/>
            <person name="Getino M."/>
            <person name="Pursley I."/>
            <person name="Horton D.L."/>
            <person name="Alikhan N.F."/>
            <person name="Baker D."/>
            <person name="Gharbi K."/>
            <person name="Hall N."/>
            <person name="Watson M."/>
            <person name="Adriaenssens E.M."/>
            <person name="Foster-Nyarko E."/>
            <person name="Jarju S."/>
            <person name="Secka A."/>
            <person name="Antonio M."/>
            <person name="Oren A."/>
            <person name="Chaudhuri R.R."/>
            <person name="La Ragione R."/>
            <person name="Hildebrand F."/>
            <person name="Pallen M.J."/>
        </authorList>
    </citation>
    <scope>NUCLEOTIDE SEQUENCE</scope>
    <source>
        <strain evidence="3">ChiBcec2-4451</strain>
    </source>
</reference>
<dbReference type="AlphaFoldDB" id="A0A9D1T6H6"/>
<feature type="region of interest" description="Disordered" evidence="1">
    <location>
        <begin position="140"/>
        <end position="272"/>
    </location>
</feature>
<proteinExistence type="predicted"/>
<keyword evidence="2" id="KW-0812">Transmembrane</keyword>
<evidence type="ECO:0000313" key="4">
    <source>
        <dbReference type="Proteomes" id="UP000886723"/>
    </source>
</evidence>
<name>A0A9D1T6H6_9FIRM</name>
<protein>
    <submittedName>
        <fullName evidence="3">Uncharacterized protein</fullName>
    </submittedName>
</protein>
<organism evidence="3 4">
    <name type="scientific">Candidatus Pullilachnospira stercoravium</name>
    <dbReference type="NCBI Taxonomy" id="2840913"/>
    <lineage>
        <taxon>Bacteria</taxon>
        <taxon>Bacillati</taxon>
        <taxon>Bacillota</taxon>
        <taxon>Clostridia</taxon>
        <taxon>Lachnospirales</taxon>
        <taxon>Lachnospiraceae</taxon>
        <taxon>Lachnospiraceae incertae sedis</taxon>
        <taxon>Candidatus Pullilachnospira</taxon>
    </lineage>
</organism>
<dbReference type="EMBL" id="DVON01000200">
    <property type="protein sequence ID" value="HIV13377.1"/>
    <property type="molecule type" value="Genomic_DNA"/>
</dbReference>